<keyword evidence="1" id="KW-0472">Membrane</keyword>
<evidence type="ECO:0000313" key="1">
    <source>
        <dbReference type="EMBL" id="KLU02764.1"/>
    </source>
</evidence>
<dbReference type="EMBL" id="LECT01000043">
    <property type="protein sequence ID" value="KLU02764.1"/>
    <property type="molecule type" value="Genomic_DNA"/>
</dbReference>
<comment type="caution">
    <text evidence="1">The sequence shown here is derived from an EMBL/GenBank/DDBJ whole genome shotgun (WGS) entry which is preliminary data.</text>
</comment>
<keyword evidence="2" id="KW-1185">Reference proteome</keyword>
<dbReference type="PATRIC" id="fig|595434.4.peg.4803"/>
<dbReference type="Proteomes" id="UP000036367">
    <property type="component" value="Unassembled WGS sequence"/>
</dbReference>
<evidence type="ECO:0000313" key="2">
    <source>
        <dbReference type="Proteomes" id="UP000036367"/>
    </source>
</evidence>
<protein>
    <submittedName>
        <fullName evidence="1">Transmembrane protein</fullName>
    </submittedName>
</protein>
<name>A0A0J1EAY4_RHOIS</name>
<organism evidence="1 2">
    <name type="scientific">Rhodopirellula islandica</name>
    <dbReference type="NCBI Taxonomy" id="595434"/>
    <lineage>
        <taxon>Bacteria</taxon>
        <taxon>Pseudomonadati</taxon>
        <taxon>Planctomycetota</taxon>
        <taxon>Planctomycetia</taxon>
        <taxon>Pirellulales</taxon>
        <taxon>Pirellulaceae</taxon>
        <taxon>Rhodopirellula</taxon>
    </lineage>
</organism>
<accession>A0A0J1EAY4</accession>
<gene>
    <name evidence="1" type="ORF">RISK_005060</name>
</gene>
<dbReference type="AlphaFoldDB" id="A0A0J1EAY4"/>
<sequence>MFTRTVITVTLDGQSADEAIDQIVAQVSSGSPGRPWTWWRDGEVDPGKIVSLNLAGGSAAQAVTQLTRPLGWEAFPIPGILLVGRPEWIDRTLGNLVSSAKPQVIDLEWPRGTASETALGSVLHVAAGRQANGGAETGGEKQDQGLGWLPHDVWPAGKFQQVDPWHVASLALAEFRMSARPGTPLQRLRSKDGVLPEAVRVIGDDQSNWRDTRFLMVYPLESNGADESSEAELRRAVRAVDAMASFRSGRDPKTRKKMLRIHTHPAGHRAALATQWAAAPAPAQVAAAGRDATYDLKLLNKPAREVLLQFAGAAAKKLVVDDEASLRSQTLVSLDATKQTLEQLAQSIATQASLKVEWGETVVRVSLPVE</sequence>
<proteinExistence type="predicted"/>
<dbReference type="RefSeq" id="WP_236696512.1">
    <property type="nucleotide sequence ID" value="NZ_LECT01000043.1"/>
</dbReference>
<keyword evidence="1" id="KW-0812">Transmembrane</keyword>
<reference evidence="1" key="1">
    <citation type="submission" date="2015-05" db="EMBL/GenBank/DDBJ databases">
        <title>Permanent draft genome of Rhodopirellula islandicus K833.</title>
        <authorList>
            <person name="Kizina J."/>
            <person name="Richter M."/>
            <person name="Glockner F.O."/>
            <person name="Harder J."/>
        </authorList>
    </citation>
    <scope>NUCLEOTIDE SEQUENCE [LARGE SCALE GENOMIC DNA]</scope>
    <source>
        <strain evidence="1">K833</strain>
    </source>
</reference>